<dbReference type="Pfam" id="PF24354">
    <property type="entry name" value="NDNF_N"/>
    <property type="match status" value="1"/>
</dbReference>
<dbReference type="InterPro" id="IPR036116">
    <property type="entry name" value="FN3_sf"/>
</dbReference>
<keyword evidence="3" id="KW-0732">Signal</keyword>
<name>A0A3L8SMR3_CHLGU</name>
<dbReference type="Pfam" id="PF19433">
    <property type="entry name" value="NDNF_C"/>
    <property type="match status" value="1"/>
</dbReference>
<dbReference type="InterPro" id="IPR013783">
    <property type="entry name" value="Ig-like_fold"/>
</dbReference>
<dbReference type="GO" id="GO:0007399">
    <property type="term" value="P:nervous system development"/>
    <property type="evidence" value="ECO:0007669"/>
    <property type="project" value="UniProtKB-KW"/>
</dbReference>
<dbReference type="SUPFAM" id="SSF49265">
    <property type="entry name" value="Fibronectin type III"/>
    <property type="match status" value="1"/>
</dbReference>
<keyword evidence="2" id="KW-0964">Secreted</keyword>
<evidence type="ECO:0000256" key="5">
    <source>
        <dbReference type="ARBA" id="ARBA00022902"/>
    </source>
</evidence>
<comment type="subcellular location">
    <subcellularLocation>
        <location evidence="1">Secreted</location>
    </subcellularLocation>
</comment>
<evidence type="ECO:0000256" key="6">
    <source>
        <dbReference type="ARBA" id="ARBA00023180"/>
    </source>
</evidence>
<evidence type="ECO:0000313" key="10">
    <source>
        <dbReference type="EMBL" id="RLW03965.1"/>
    </source>
</evidence>
<dbReference type="Gene3D" id="2.60.40.10">
    <property type="entry name" value="Immunoglobulins"/>
    <property type="match status" value="1"/>
</dbReference>
<dbReference type="Proteomes" id="UP000276834">
    <property type="component" value="Unassembled WGS sequence"/>
</dbReference>
<accession>A0A3L8SMR3</accession>
<dbReference type="EMBL" id="QUSF01000014">
    <property type="protein sequence ID" value="RLW03965.1"/>
    <property type="molecule type" value="Genomic_DNA"/>
</dbReference>
<comment type="caution">
    <text evidence="10">The sequence shown here is derived from an EMBL/GenBank/DDBJ whole genome shotgun (WGS) entry which is preliminary data.</text>
</comment>
<dbReference type="InterPro" id="IPR045805">
    <property type="entry name" value="NDNF_C"/>
</dbReference>
<keyword evidence="5" id="KW-0524">Neurogenesis</keyword>
<dbReference type="SMART" id="SM00060">
    <property type="entry name" value="FN3"/>
    <property type="match status" value="2"/>
</dbReference>
<evidence type="ECO:0000256" key="4">
    <source>
        <dbReference type="ARBA" id="ARBA00022737"/>
    </source>
</evidence>
<evidence type="ECO:0000313" key="11">
    <source>
        <dbReference type="Proteomes" id="UP000276834"/>
    </source>
</evidence>
<dbReference type="InterPro" id="IPR019326">
    <property type="entry name" value="NDNF"/>
</dbReference>
<evidence type="ECO:0000256" key="3">
    <source>
        <dbReference type="ARBA" id="ARBA00022729"/>
    </source>
</evidence>
<evidence type="ECO:0000259" key="9">
    <source>
        <dbReference type="PROSITE" id="PS50853"/>
    </source>
</evidence>
<dbReference type="GO" id="GO:0005576">
    <property type="term" value="C:extracellular region"/>
    <property type="evidence" value="ECO:0007669"/>
    <property type="project" value="UniProtKB-SubCell"/>
</dbReference>
<feature type="domain" description="Fibronectin type-III" evidence="9">
    <location>
        <begin position="356"/>
        <end position="453"/>
    </location>
</feature>
<organism evidence="10 11">
    <name type="scientific">Chloebia gouldiae</name>
    <name type="common">Gouldian finch</name>
    <name type="synonym">Erythrura gouldiae</name>
    <dbReference type="NCBI Taxonomy" id="44316"/>
    <lineage>
        <taxon>Eukaryota</taxon>
        <taxon>Metazoa</taxon>
        <taxon>Chordata</taxon>
        <taxon>Craniata</taxon>
        <taxon>Vertebrata</taxon>
        <taxon>Euteleostomi</taxon>
        <taxon>Archelosauria</taxon>
        <taxon>Archosauria</taxon>
        <taxon>Dinosauria</taxon>
        <taxon>Saurischia</taxon>
        <taxon>Theropoda</taxon>
        <taxon>Coelurosauria</taxon>
        <taxon>Aves</taxon>
        <taxon>Neognathae</taxon>
        <taxon>Neoaves</taxon>
        <taxon>Telluraves</taxon>
        <taxon>Australaves</taxon>
        <taxon>Passeriformes</taxon>
        <taxon>Passeroidea</taxon>
        <taxon>Passeridae</taxon>
        <taxon>Chloebia</taxon>
    </lineage>
</organism>
<evidence type="ECO:0000256" key="2">
    <source>
        <dbReference type="ARBA" id="ARBA00022525"/>
    </source>
</evidence>
<proteinExistence type="predicted"/>
<dbReference type="AlphaFoldDB" id="A0A3L8SMR3"/>
<dbReference type="PANTHER" id="PTHR14619:SF9">
    <property type="entry name" value="PROTEIN NDNF"/>
    <property type="match status" value="1"/>
</dbReference>
<dbReference type="GO" id="GO:0008201">
    <property type="term" value="F:heparin binding"/>
    <property type="evidence" value="ECO:0007669"/>
    <property type="project" value="TreeGrafter"/>
</dbReference>
<dbReference type="Pfam" id="PF10179">
    <property type="entry name" value="NDNF"/>
    <property type="match status" value="1"/>
</dbReference>
<dbReference type="InterPro" id="IPR056225">
    <property type="entry name" value="NDNF_N"/>
</dbReference>
<protein>
    <recommendedName>
        <fullName evidence="7">Protein NDNF</fullName>
    </recommendedName>
</protein>
<comment type="function">
    <text evidence="8">Secretory protein that plays a role in various cellular processes. Acts as a chemorepellent acting on gonadotropin-releasing hormone (GnRH) expressing neurons regulating their migration to the hypothalamus. Also promotes neuron migration, growth and survival as well as neurite outgrowth and is involved in the development of the olfactory system. May also act through the regulation of growth factors activity and downstream signaling. Also regulates extracellular matrix assembly and cell adhesiveness. Promotes endothelial cell survival, vessel formation and plays an important role in the process of revascularization through NOS3-dependent mechanisms.</text>
</comment>
<dbReference type="InterPro" id="IPR003961">
    <property type="entry name" value="FN3_dom"/>
</dbReference>
<keyword evidence="6" id="KW-0325">Glycoprotein</keyword>
<evidence type="ECO:0000256" key="1">
    <source>
        <dbReference type="ARBA" id="ARBA00004613"/>
    </source>
</evidence>
<reference evidence="10 11" key="1">
    <citation type="journal article" date="2018" name="Proc. R. Soc. B">
        <title>A non-coding region near Follistatin controls head colour polymorphism in the Gouldian finch.</title>
        <authorList>
            <person name="Toomey M.B."/>
            <person name="Marques C.I."/>
            <person name="Andrade P."/>
            <person name="Araujo P.M."/>
            <person name="Sabatino S."/>
            <person name="Gazda M.A."/>
            <person name="Afonso S."/>
            <person name="Lopes R.J."/>
            <person name="Corbo J.C."/>
            <person name="Carneiro M."/>
        </authorList>
    </citation>
    <scope>NUCLEOTIDE SEQUENCE [LARGE SCALE GENOMIC DNA]</scope>
    <source>
        <strain evidence="10">Red01</strain>
        <tissue evidence="10">Muscle</tissue>
    </source>
</reference>
<dbReference type="OrthoDB" id="9872501at2759"/>
<evidence type="ECO:0000256" key="7">
    <source>
        <dbReference type="ARBA" id="ARBA00024096"/>
    </source>
</evidence>
<keyword evidence="4" id="KW-0677">Repeat</keyword>
<sequence length="683" mass="76741">MSEQAGSTSLPCRVGIRKSCAGSESSQAVGQSCQIKTDKPKSEVNVCIPELAPGQGVTHSTNTLRTLCNDPKKLCLLYDMIRYIGRFAKPFTSLGKPVFLPLGVCIYQSHGKIRKEQVTAREEEETVLKMSWLWLYLPLHLLTATCLCHSIKAPTTSSQQSFKSNLFNFYHSLILADGKETTIHLLKDIPKRYYFVLEEGRALAPFSVTVTPCDVPIEWSILVCKSPPGKATPADHGTQEVSKSHKTSSMVSTIFNYKGNSVETYMGMSSHSALYLLEFLSTERDTHITVYFTSDTTAGHLYPELPADPRIDVIGIGHTTVTLAWKHSPSVLQHRESIQYCLLVNEKHNYKSLCAAETAIRSSGMKLPATLALSLSPYLLEPQQVMILSNSELSIINKASSGEVRQVCMGTKNTYTVPNLSPSTQYYFDVFVINLLTNASAAYTGTFARTLEEPEPKVTELKDGKVIHVVLDGKKQKFYSLQYQARHKKIHFTFQLCRGQIRVHITRNGKTVASENLSGLRYFSLKGKLLDTYSVQLRSTEDSNSSVRVQASPHFHKPLFPLLPESLKIKSFSKLRTCRSVTIAWLGTQEESKYCVYRKRIEEDQVWRELQSADRCSGPESRHKSEKVLCKYFYDLNLQRAVTTETIKGLEAGTLYLFDVYLFGPSGIPVRYHSKVVKTRKKC</sequence>
<dbReference type="PANTHER" id="PTHR14619">
    <property type="entry name" value="NEURON-DERIVED NEUROTROPHIC FACTOR"/>
    <property type="match status" value="1"/>
</dbReference>
<dbReference type="PROSITE" id="PS50853">
    <property type="entry name" value="FN3"/>
    <property type="match status" value="1"/>
</dbReference>
<gene>
    <name evidence="10" type="ORF">DV515_00006144</name>
</gene>
<evidence type="ECO:0000256" key="8">
    <source>
        <dbReference type="ARBA" id="ARBA00046135"/>
    </source>
</evidence>
<dbReference type="InterPro" id="IPR055271">
    <property type="entry name" value="NDNF_Fn(III)_1"/>
</dbReference>
<keyword evidence="11" id="KW-1185">Reference proteome</keyword>